<reference evidence="2 3" key="1">
    <citation type="journal article" date="2018" name="Nat. Biotechnol.">
        <title>A standardized bacterial taxonomy based on genome phylogeny substantially revises the tree of life.</title>
        <authorList>
            <person name="Parks D.H."/>
            <person name="Chuvochina M."/>
            <person name="Waite D.W."/>
            <person name="Rinke C."/>
            <person name="Skarshewski A."/>
            <person name="Chaumeil P.A."/>
            <person name="Hugenholtz P."/>
        </authorList>
    </citation>
    <scope>NUCLEOTIDE SEQUENCE [LARGE SCALE GENOMIC DNA]</scope>
    <source>
        <strain evidence="2">UBA9667</strain>
    </source>
</reference>
<organism evidence="2 3">
    <name type="scientific">Bacteroides graminisolvens</name>
    <dbReference type="NCBI Taxonomy" id="477666"/>
    <lineage>
        <taxon>Bacteria</taxon>
        <taxon>Pseudomonadati</taxon>
        <taxon>Bacteroidota</taxon>
        <taxon>Bacteroidia</taxon>
        <taxon>Bacteroidales</taxon>
        <taxon>Bacteroidaceae</taxon>
        <taxon>Bacteroides</taxon>
    </lineage>
</organism>
<proteinExistence type="predicted"/>
<dbReference type="AlphaFoldDB" id="A0A3D2SGF7"/>
<evidence type="ECO:0000313" key="2">
    <source>
        <dbReference type="EMBL" id="HCK25343.1"/>
    </source>
</evidence>
<sequence length="464" mass="51796">MITNKQLPCIKRMSAILMLLPLCLSGYSQFLRTSYFMEGVTYRLQLNPALTPTRGYFNFPVAGAINAAASSNSLGYNDIVDVIDNSDDNFYSDEKFRSRLSDQNRINVTAHTDVLSFGWYKGKNFWSVNVGARMDLGAEVPKSMFDFLRDMDQQDAVDYQNMDYLIKHENLEINSYTELGLGYARPINERLTVGGKFKILLGAGNLKLRVNEIQVRSSINGDPDVPYTWLNSTASIRVDANLESSYKGMKLRENEEGYIDEFDFNGFGIAGYGAAVDMGVSYRLLPKLTLSASVLDLGFISWTKGSTNYARSETNRTYYYTNYHEFEDIVQSGDVLNYDLLGLKIDDSQSKSRTTSLHSTLVFGAEYSLLNNWLVLGALSTTRMVEPKTQSELTLSANIRPRNWFNLAASYSIIQSAGKSFGLAMKLGPLFVGTDYMFLGSNTKSVNAFLGISFPLGKKKASGT</sequence>
<name>A0A3D2SGF7_9BACE</name>
<evidence type="ECO:0000313" key="3">
    <source>
        <dbReference type="Proteomes" id="UP000263098"/>
    </source>
</evidence>
<comment type="caution">
    <text evidence="2">The sequence shown here is derived from an EMBL/GenBank/DDBJ whole genome shotgun (WGS) entry which is preliminary data.</text>
</comment>
<dbReference type="InterPro" id="IPR043781">
    <property type="entry name" value="DUF5723"/>
</dbReference>
<gene>
    <name evidence="2" type="ORF">DHW31_11365</name>
</gene>
<feature type="domain" description="DUF5723" evidence="1">
    <location>
        <begin position="48"/>
        <end position="435"/>
    </location>
</feature>
<protein>
    <recommendedName>
        <fullName evidence="1">DUF5723 domain-containing protein</fullName>
    </recommendedName>
</protein>
<dbReference type="Proteomes" id="UP000263098">
    <property type="component" value="Unassembled WGS sequence"/>
</dbReference>
<accession>A0A3D2SGF7</accession>
<evidence type="ECO:0000259" key="1">
    <source>
        <dbReference type="Pfam" id="PF18990"/>
    </source>
</evidence>
<dbReference type="EMBL" id="DPVG01000421">
    <property type="protein sequence ID" value="HCK25343.1"/>
    <property type="molecule type" value="Genomic_DNA"/>
</dbReference>
<dbReference type="Pfam" id="PF18990">
    <property type="entry name" value="DUF5723"/>
    <property type="match status" value="1"/>
</dbReference>